<dbReference type="AlphaFoldDB" id="A0A6G7PTR6"/>
<dbReference type="InterPro" id="IPR036188">
    <property type="entry name" value="FAD/NAD-bd_sf"/>
</dbReference>
<proteinExistence type="predicted"/>
<dbReference type="EMBL" id="CP048877">
    <property type="protein sequence ID" value="QIJ71042.1"/>
    <property type="molecule type" value="Genomic_DNA"/>
</dbReference>
<evidence type="ECO:0000313" key="4">
    <source>
        <dbReference type="Proteomes" id="UP000502179"/>
    </source>
</evidence>
<protein>
    <submittedName>
        <fullName evidence="3">NAD(P)/FAD-dependent oxidoreductase</fullName>
    </submittedName>
</protein>
<organism evidence="3 4">
    <name type="scientific">Thermosulfuriphilus ammonigenes</name>
    <dbReference type="NCBI Taxonomy" id="1936021"/>
    <lineage>
        <taxon>Bacteria</taxon>
        <taxon>Pseudomonadati</taxon>
        <taxon>Thermodesulfobacteriota</taxon>
        <taxon>Thermodesulfobacteria</taxon>
        <taxon>Thermodesulfobacteriales</taxon>
        <taxon>Thermodesulfobacteriaceae</taxon>
        <taxon>Thermosulfuriphilus</taxon>
    </lineage>
</organism>
<dbReference type="KEGG" id="tav:G4V39_01590"/>
<keyword evidence="2" id="KW-0560">Oxidoreductase</keyword>
<evidence type="ECO:0000313" key="3">
    <source>
        <dbReference type="EMBL" id="QIJ71042.1"/>
    </source>
</evidence>
<accession>A0A6G7PTR6</accession>
<dbReference type="Pfam" id="PF07992">
    <property type="entry name" value="Pyr_redox_2"/>
    <property type="match status" value="1"/>
</dbReference>
<gene>
    <name evidence="3" type="ORF">G4V39_01590</name>
</gene>
<dbReference type="SUPFAM" id="SSF51905">
    <property type="entry name" value="FAD/NAD(P)-binding domain"/>
    <property type="match status" value="1"/>
</dbReference>
<dbReference type="InterPro" id="IPR050097">
    <property type="entry name" value="Ferredoxin-NADP_redctase_2"/>
</dbReference>
<dbReference type="RefSeq" id="WP_166031264.1">
    <property type="nucleotide sequence ID" value="NZ_CP048877.1"/>
</dbReference>
<sequence>MRETEVYDVLIIGTGPAGLQAGIHAARKKIRVILFGHPQASALYRAHLENLCFVSGKRDGQELLSIGLEQVRHFGATVVEEDVVKTAQEGDLFMVETESGRKFYGLSLIFATGVSRKGLGLKKEKELIGRGVSYCVDCDANFYRGARVAVVGNESAAAFGALTLLKYASKVYLIAKDLKVAPELEKELRESQVELLLGRWIKEIRGAERLEGVILDDGHPLELDGLFIELGAKGAMELAATLGVMLDPEKFTYIVTNKRQETNIDGIYAAGDICGPPLQVAKALGEGCIAGLEASSYAIKKRKALFNS</sequence>
<dbReference type="InterPro" id="IPR023753">
    <property type="entry name" value="FAD/NAD-binding_dom"/>
</dbReference>
<dbReference type="PANTHER" id="PTHR48105">
    <property type="entry name" value="THIOREDOXIN REDUCTASE 1-RELATED-RELATED"/>
    <property type="match status" value="1"/>
</dbReference>
<dbReference type="Gene3D" id="3.50.50.60">
    <property type="entry name" value="FAD/NAD(P)-binding domain"/>
    <property type="match status" value="2"/>
</dbReference>
<keyword evidence="4" id="KW-1185">Reference proteome</keyword>
<reference evidence="3 4" key="1">
    <citation type="submission" date="2020-02" db="EMBL/GenBank/DDBJ databases">
        <title>Genome analysis of Thermosulfuriphilus ammonigenes ST65T, an anaerobic thermophilic chemolithoautotrophic bacterium isolated from a deep-sea hydrothermal vent.</title>
        <authorList>
            <person name="Slobodkina G."/>
            <person name="Allioux M."/>
            <person name="Merkel A."/>
            <person name="Alain K."/>
            <person name="Jebbar M."/>
            <person name="Slobodkin A."/>
        </authorList>
    </citation>
    <scope>NUCLEOTIDE SEQUENCE [LARGE SCALE GENOMIC DNA]</scope>
    <source>
        <strain evidence="3 4">ST65</strain>
    </source>
</reference>
<dbReference type="Proteomes" id="UP000502179">
    <property type="component" value="Chromosome"/>
</dbReference>
<keyword evidence="1" id="KW-0285">Flavoprotein</keyword>
<evidence type="ECO:0000256" key="1">
    <source>
        <dbReference type="ARBA" id="ARBA00022630"/>
    </source>
</evidence>
<dbReference type="PRINTS" id="PR00469">
    <property type="entry name" value="PNDRDTASEII"/>
</dbReference>
<dbReference type="PRINTS" id="PR00368">
    <property type="entry name" value="FADPNR"/>
</dbReference>
<name>A0A6G7PTR6_9BACT</name>
<dbReference type="GO" id="GO:0016491">
    <property type="term" value="F:oxidoreductase activity"/>
    <property type="evidence" value="ECO:0007669"/>
    <property type="project" value="UniProtKB-KW"/>
</dbReference>
<evidence type="ECO:0000256" key="2">
    <source>
        <dbReference type="ARBA" id="ARBA00023002"/>
    </source>
</evidence>